<evidence type="ECO:0000313" key="3">
    <source>
        <dbReference type="EMBL" id="RXI98417.1"/>
    </source>
</evidence>
<feature type="compositionally biased region" description="Acidic residues" evidence="1">
    <location>
        <begin position="409"/>
        <end position="419"/>
    </location>
</feature>
<keyword evidence="4" id="KW-1185">Reference proteome</keyword>
<organism evidence="3 4">
    <name type="scientific">Anaerobacillus alkaliphilus</name>
    <dbReference type="NCBI Taxonomy" id="1548597"/>
    <lineage>
        <taxon>Bacteria</taxon>
        <taxon>Bacillati</taxon>
        <taxon>Bacillota</taxon>
        <taxon>Bacilli</taxon>
        <taxon>Bacillales</taxon>
        <taxon>Bacillaceae</taxon>
        <taxon>Anaerobacillus</taxon>
    </lineage>
</organism>
<evidence type="ECO:0000256" key="2">
    <source>
        <dbReference type="SAM" id="Phobius"/>
    </source>
</evidence>
<dbReference type="EMBL" id="QOUX01000046">
    <property type="protein sequence ID" value="RXI98417.1"/>
    <property type="molecule type" value="Genomic_DNA"/>
</dbReference>
<dbReference type="AlphaFoldDB" id="A0A4Q0VR52"/>
<keyword evidence="2" id="KW-1133">Transmembrane helix</keyword>
<evidence type="ECO:0008006" key="5">
    <source>
        <dbReference type="Google" id="ProtNLM"/>
    </source>
</evidence>
<dbReference type="PANTHER" id="PTHR35788">
    <property type="entry name" value="EXPORTED PROTEIN-RELATED"/>
    <property type="match status" value="1"/>
</dbReference>
<reference evidence="3 4" key="1">
    <citation type="journal article" date="2019" name="Int. J. Syst. Evol. Microbiol.">
        <title>Anaerobacillus alkaliphilus sp. nov., a novel alkaliphilic and moderately halophilic bacterium.</title>
        <authorList>
            <person name="Borsodi A.K."/>
            <person name="Aszalos J.M."/>
            <person name="Bihari P."/>
            <person name="Nagy I."/>
            <person name="Schumann P."/>
            <person name="Sproer C."/>
            <person name="Kovacs A.L."/>
            <person name="Boka K."/>
            <person name="Dobosy P."/>
            <person name="Ovari M."/>
            <person name="Szili-Kovacs T."/>
            <person name="Toth E."/>
        </authorList>
    </citation>
    <scope>NUCLEOTIDE SEQUENCE [LARGE SCALE GENOMIC DNA]</scope>
    <source>
        <strain evidence="3 4">B16-10</strain>
    </source>
</reference>
<dbReference type="InterPro" id="IPR052913">
    <property type="entry name" value="Glycopeptide_resist_protein"/>
</dbReference>
<feature type="transmembrane region" description="Helical" evidence="2">
    <location>
        <begin position="12"/>
        <end position="35"/>
    </location>
</feature>
<dbReference type="RefSeq" id="WP_129079774.1">
    <property type="nucleotide sequence ID" value="NZ_QOUX01000046.1"/>
</dbReference>
<proteinExistence type="predicted"/>
<evidence type="ECO:0000313" key="4">
    <source>
        <dbReference type="Proteomes" id="UP000290649"/>
    </source>
</evidence>
<dbReference type="Pfam" id="PF04294">
    <property type="entry name" value="VanW"/>
    <property type="match status" value="1"/>
</dbReference>
<dbReference type="InterPro" id="IPR007391">
    <property type="entry name" value="Vancomycin_resist_VanW"/>
</dbReference>
<dbReference type="Proteomes" id="UP000290649">
    <property type="component" value="Unassembled WGS sequence"/>
</dbReference>
<comment type="caution">
    <text evidence="3">The sequence shown here is derived from an EMBL/GenBank/DDBJ whole genome shotgun (WGS) entry which is preliminary data.</text>
</comment>
<keyword evidence="2" id="KW-0472">Membrane</keyword>
<evidence type="ECO:0000256" key="1">
    <source>
        <dbReference type="SAM" id="MobiDB-lite"/>
    </source>
</evidence>
<protein>
    <recommendedName>
        <fullName evidence="5">G5 domain-containing protein</fullName>
    </recommendedName>
</protein>
<name>A0A4Q0VR52_9BACI</name>
<feature type="region of interest" description="Disordered" evidence="1">
    <location>
        <begin position="398"/>
        <end position="441"/>
    </location>
</feature>
<sequence length="441" mass="49599">MTSNQLIKTTTVSFITLFISTALLIGFTYGGSFAYSTVFPPSTLLDKNTRVANISIGEMTIEEATKVLREETEGWKATNAVSFLYKDNLSVNVAAPLFFFDIDGSIQYAKTNNIAPLFVSINEGTVDEMLHQLSSVNLVEKIDLDLLYNDLQAYARSLKQEDLQVNIHDYILATYQDQKVVVSEAYIANFTNSETLKQLATAVSGTILEPRQTTSFFTMVADTAKNQSYEMNVVATALYTALLSTNFEIVERHIDQTLPDYSELGFEAFVSYPSNDLRFYNPNYIPYTVEINLHPDFMHLVIVGYPLETKVRVERENEQSFDPKTVLQFSALVAEGEREIVNPGQSGFAVNVLRKTFSSNNSLLFSELISEDFYRPAHRIEIRSLIKKEEPLSSDYQYDFGITNPGSDIENETGEIAEEPEGKEVDEQSSETDSSEETKGY</sequence>
<keyword evidence="2" id="KW-0812">Transmembrane</keyword>
<gene>
    <name evidence="3" type="ORF">DS745_19015</name>
</gene>
<accession>A0A4Q0VR52</accession>
<dbReference type="OrthoDB" id="2691125at2"/>
<dbReference type="PANTHER" id="PTHR35788:SF1">
    <property type="entry name" value="EXPORTED PROTEIN"/>
    <property type="match status" value="1"/>
</dbReference>